<dbReference type="GO" id="GO:0005634">
    <property type="term" value="C:nucleus"/>
    <property type="evidence" value="ECO:0007669"/>
    <property type="project" value="TreeGrafter"/>
</dbReference>
<organism evidence="3 4">
    <name type="scientific">Xylona heveae (strain CBS 132557 / TC161)</name>
    <dbReference type="NCBI Taxonomy" id="1328760"/>
    <lineage>
        <taxon>Eukaryota</taxon>
        <taxon>Fungi</taxon>
        <taxon>Dikarya</taxon>
        <taxon>Ascomycota</taxon>
        <taxon>Pezizomycotina</taxon>
        <taxon>Xylonomycetes</taxon>
        <taxon>Xylonales</taxon>
        <taxon>Xylonaceae</taxon>
        <taxon>Xylona</taxon>
    </lineage>
</organism>
<dbReference type="OrthoDB" id="199574at2759"/>
<evidence type="ECO:0000313" key="3">
    <source>
        <dbReference type="EMBL" id="KZF25485.1"/>
    </source>
</evidence>
<dbReference type="PANTHER" id="PTHR12436">
    <property type="entry name" value="80 KDA MCM3-ASSOCIATED PROTEIN"/>
    <property type="match status" value="1"/>
</dbReference>
<keyword evidence="4" id="KW-1185">Reference proteome</keyword>
<gene>
    <name evidence="3" type="ORF">L228DRAFT_265953</name>
</gene>
<protein>
    <submittedName>
        <fullName evidence="3">GANP domain-containing protein</fullName>
    </submittedName>
</protein>
<evidence type="ECO:0000313" key="4">
    <source>
        <dbReference type="Proteomes" id="UP000076632"/>
    </source>
</evidence>
<evidence type="ECO:0000259" key="2">
    <source>
        <dbReference type="Pfam" id="PF03399"/>
    </source>
</evidence>
<dbReference type="RefSeq" id="XP_018191040.1">
    <property type="nucleotide sequence ID" value="XM_018334784.1"/>
</dbReference>
<dbReference type="PANTHER" id="PTHR12436:SF4">
    <property type="entry name" value="LEUKOCYTE RECEPTOR CLUSTER MEMBER 8"/>
    <property type="match status" value="1"/>
</dbReference>
<sequence length="510" mass="58384">MSTHTAYTAVAARKSLNRPAMQSHTPNGKMAASNESQTTTKTKKIDWPMGVRLYVQRSFVPENNIPGIEKTDMEKKLKEVITQAAEHDTLNSIDWDTLPLPQQMIQSERAKLASSSAAPHWSQSFSALFVKDSEKEKTSKKRKSAETTTLPVAQESLPPWRKTNARNNAFEDRISHPKVPSVDRGDKRQRKFEEDFSRNDPSKSDINLEKRRRRFEGVRLGAEYTRASSREDSATSEGEAGPVVGRCQQLEKKYFRLTAAPNPDSVRPLDVLERTLEMLKRKWRKENNYSYICDQFKSLRQDLTVQHIKNEFTVKVYEIHARIALEKGDIGEYNQCQTQLRGLYAQNLGGNPVEFKAYRILYFIHTCNRTDMNEVLADLTATEKQQPAIKHALDVRSALALGNYHRFFQLYLNTPNMGAYLMDMFIVRERLLALANICKAYRPDVKLRFITEELGFESDGETVQFFVEHDAQHLLEEREDGVRLLTGKAGALFEVAKSVAFKRVDIKGQI</sequence>
<dbReference type="Gene3D" id="1.25.40.990">
    <property type="match status" value="1"/>
</dbReference>
<feature type="region of interest" description="Disordered" evidence="1">
    <location>
        <begin position="1"/>
        <end position="43"/>
    </location>
</feature>
<name>A0A165IWU9_XYLHT</name>
<dbReference type="InterPro" id="IPR005062">
    <property type="entry name" value="SAC3/GANP/THP3_conserved"/>
</dbReference>
<proteinExistence type="predicted"/>
<feature type="domain" description="SAC3/GANP/THP3 conserved" evidence="2">
    <location>
        <begin position="252"/>
        <end position="470"/>
    </location>
</feature>
<dbReference type="InterPro" id="IPR045107">
    <property type="entry name" value="SAC3/GANP/THP3"/>
</dbReference>
<accession>A0A165IWU9</accession>
<dbReference type="FunFam" id="1.25.40.990:FF:000006">
    <property type="entry name" value="Putative SAC3/GANP domain protein"/>
    <property type="match status" value="1"/>
</dbReference>
<dbReference type="Proteomes" id="UP000076632">
    <property type="component" value="Unassembled WGS sequence"/>
</dbReference>
<dbReference type="OMA" id="RAYKPDV"/>
<dbReference type="AlphaFoldDB" id="A0A165IWU9"/>
<reference evidence="3 4" key="1">
    <citation type="journal article" date="2016" name="Fungal Biol.">
        <title>The genome of Xylona heveae provides a window into fungal endophytism.</title>
        <authorList>
            <person name="Gazis R."/>
            <person name="Kuo A."/>
            <person name="Riley R."/>
            <person name="LaButti K."/>
            <person name="Lipzen A."/>
            <person name="Lin J."/>
            <person name="Amirebrahimi M."/>
            <person name="Hesse C.N."/>
            <person name="Spatafora J.W."/>
            <person name="Henrissat B."/>
            <person name="Hainaut M."/>
            <person name="Grigoriev I.V."/>
            <person name="Hibbett D.S."/>
        </authorList>
    </citation>
    <scope>NUCLEOTIDE SEQUENCE [LARGE SCALE GENOMIC DNA]</scope>
    <source>
        <strain evidence="3 4">TC161</strain>
    </source>
</reference>
<dbReference type="GeneID" id="28899921"/>
<dbReference type="STRING" id="1328760.A0A165IWU9"/>
<dbReference type="FunCoup" id="A0A165IWU9">
    <property type="interactions" value="34"/>
</dbReference>
<evidence type="ECO:0000256" key="1">
    <source>
        <dbReference type="SAM" id="MobiDB-lite"/>
    </source>
</evidence>
<dbReference type="Pfam" id="PF03399">
    <property type="entry name" value="SAC3_GANP"/>
    <property type="match status" value="1"/>
</dbReference>
<dbReference type="EMBL" id="KV407455">
    <property type="protein sequence ID" value="KZF25485.1"/>
    <property type="molecule type" value="Genomic_DNA"/>
</dbReference>
<feature type="region of interest" description="Disordered" evidence="1">
    <location>
        <begin position="132"/>
        <end position="210"/>
    </location>
</feature>
<feature type="compositionally biased region" description="Basic and acidic residues" evidence="1">
    <location>
        <begin position="169"/>
        <end position="209"/>
    </location>
</feature>
<dbReference type="InParanoid" id="A0A165IWU9"/>